<comment type="subcellular location">
    <subcellularLocation>
        <location evidence="1">Cell membrane</location>
        <topology evidence="1">Multi-pass membrane protein</topology>
    </subcellularLocation>
</comment>
<dbReference type="PANTHER" id="PTHR30250">
    <property type="entry name" value="PST FAMILY PREDICTED COLANIC ACID TRANSPORTER"/>
    <property type="match status" value="1"/>
</dbReference>
<feature type="transmembrane region" description="Helical" evidence="6">
    <location>
        <begin position="361"/>
        <end position="378"/>
    </location>
</feature>
<feature type="transmembrane region" description="Helical" evidence="6">
    <location>
        <begin position="288"/>
        <end position="311"/>
    </location>
</feature>
<feature type="transmembrane region" description="Helical" evidence="6">
    <location>
        <begin position="83"/>
        <end position="106"/>
    </location>
</feature>
<evidence type="ECO:0000256" key="1">
    <source>
        <dbReference type="ARBA" id="ARBA00004651"/>
    </source>
</evidence>
<name>A0A1S9P7T0_9SPHI</name>
<accession>A0A1S9P7T0</accession>
<dbReference type="GO" id="GO:0005886">
    <property type="term" value="C:plasma membrane"/>
    <property type="evidence" value="ECO:0007669"/>
    <property type="project" value="UniProtKB-SubCell"/>
</dbReference>
<keyword evidence="2" id="KW-1003">Cell membrane</keyword>
<dbReference type="RefSeq" id="WP_078351120.1">
    <property type="nucleotide sequence ID" value="NZ_MBTF01000038.1"/>
</dbReference>
<dbReference type="PANTHER" id="PTHR30250:SF11">
    <property type="entry name" value="O-ANTIGEN TRANSPORTER-RELATED"/>
    <property type="match status" value="1"/>
</dbReference>
<dbReference type="InterPro" id="IPR050833">
    <property type="entry name" value="Poly_Biosynth_Transport"/>
</dbReference>
<feature type="transmembrane region" description="Helical" evidence="6">
    <location>
        <begin position="323"/>
        <end position="340"/>
    </location>
</feature>
<dbReference type="STRING" id="1792845.BC343_17075"/>
<feature type="transmembrane region" description="Helical" evidence="6">
    <location>
        <begin position="147"/>
        <end position="163"/>
    </location>
</feature>
<keyword evidence="8" id="KW-1185">Reference proteome</keyword>
<evidence type="ECO:0000256" key="4">
    <source>
        <dbReference type="ARBA" id="ARBA00022989"/>
    </source>
</evidence>
<evidence type="ECO:0008006" key="9">
    <source>
        <dbReference type="Google" id="ProtNLM"/>
    </source>
</evidence>
<dbReference type="AlphaFoldDB" id="A0A1S9P7T0"/>
<evidence type="ECO:0000256" key="3">
    <source>
        <dbReference type="ARBA" id="ARBA00022692"/>
    </source>
</evidence>
<dbReference type="OrthoDB" id="629958at2"/>
<evidence type="ECO:0000256" key="5">
    <source>
        <dbReference type="ARBA" id="ARBA00023136"/>
    </source>
</evidence>
<reference evidence="7 8" key="1">
    <citation type="submission" date="2016-07" db="EMBL/GenBank/DDBJ databases">
        <title>Genomic analysis of zinc-resistant bacterium Mucilaginibacter pedocola TBZ30.</title>
        <authorList>
            <person name="Huang J."/>
            <person name="Tang J."/>
        </authorList>
    </citation>
    <scope>NUCLEOTIDE SEQUENCE [LARGE SCALE GENOMIC DNA]</scope>
    <source>
        <strain evidence="7 8">TBZ30</strain>
    </source>
</reference>
<dbReference type="EMBL" id="MBTF01000038">
    <property type="protein sequence ID" value="OOQ56708.1"/>
    <property type="molecule type" value="Genomic_DNA"/>
</dbReference>
<dbReference type="InterPro" id="IPR002797">
    <property type="entry name" value="Polysacc_synth"/>
</dbReference>
<keyword evidence="5 6" id="KW-0472">Membrane</keyword>
<comment type="caution">
    <text evidence="7">The sequence shown here is derived from an EMBL/GenBank/DDBJ whole genome shotgun (WGS) entry which is preliminary data.</text>
</comment>
<feature type="transmembrane region" description="Helical" evidence="6">
    <location>
        <begin position="384"/>
        <end position="404"/>
    </location>
</feature>
<dbReference type="Pfam" id="PF01943">
    <property type="entry name" value="Polysacc_synt"/>
    <property type="match status" value="1"/>
</dbReference>
<evidence type="ECO:0000313" key="8">
    <source>
        <dbReference type="Proteomes" id="UP000189739"/>
    </source>
</evidence>
<evidence type="ECO:0000313" key="7">
    <source>
        <dbReference type="EMBL" id="OOQ56708.1"/>
    </source>
</evidence>
<keyword evidence="3 6" id="KW-0812">Transmembrane</keyword>
<protein>
    <recommendedName>
        <fullName evidence="9">Polysaccharide biosynthesis protein C-terminal domain-containing protein</fullName>
    </recommendedName>
</protein>
<evidence type="ECO:0000256" key="2">
    <source>
        <dbReference type="ARBA" id="ARBA00022475"/>
    </source>
</evidence>
<feature type="transmembrane region" description="Helical" evidence="6">
    <location>
        <begin position="12"/>
        <end position="34"/>
    </location>
</feature>
<evidence type="ECO:0000256" key="6">
    <source>
        <dbReference type="SAM" id="Phobius"/>
    </source>
</evidence>
<dbReference type="Proteomes" id="UP000189739">
    <property type="component" value="Unassembled WGS sequence"/>
</dbReference>
<gene>
    <name evidence="7" type="ORF">BC343_17075</name>
</gene>
<organism evidence="7 8">
    <name type="scientific">Mucilaginibacter pedocola</name>
    <dbReference type="NCBI Taxonomy" id="1792845"/>
    <lineage>
        <taxon>Bacteria</taxon>
        <taxon>Pseudomonadati</taxon>
        <taxon>Bacteroidota</taxon>
        <taxon>Sphingobacteriia</taxon>
        <taxon>Sphingobacteriales</taxon>
        <taxon>Sphingobacteriaceae</taxon>
        <taxon>Mucilaginibacter</taxon>
    </lineage>
</organism>
<feature type="transmembrane region" description="Helical" evidence="6">
    <location>
        <begin position="175"/>
        <end position="197"/>
    </location>
</feature>
<keyword evidence="4 6" id="KW-1133">Transmembrane helix</keyword>
<sequence length="437" mass="48499">MKKIIIGNTSLSLFSNGGAAVLGFVNLACIARFFSVTDAGKWFMLLTVYTMLELLRSGCIQTPFIRFYVVASSKMQRAKLVAAAWQLILIFTLFMVVAALPFMLFVKQGDNAFTLARQFTPIWLLAALPNQLLQWQLQANSSFKKLAVVRLAFPVLFTLLLALQRLLKADIETVALWYAVLQFLTGFIGACFGWLRFGRWFTSLKHERQMLTGYGKFSMVTMIAASLLRSSDQFIIALWLGPAAVATYAIPQKLIEAIEIPVRSFVSVAIPQATTLWNTGQQAQLKRFFYGQCGFLMAIIIPLLAIFFFMPSQIVALLGGAKYHQSALILQVFCLYAALIPIDRYCGLMLDAINRPAKNTVKVILMLITNVLLDVAAVKLGYGLYGIAAVSMLTFLAGIVIGWFQLRDVLGGFSASAFVKEGILIHIQKIRQRAVAL</sequence>
<proteinExistence type="predicted"/>